<evidence type="ECO:0000313" key="2">
    <source>
        <dbReference type="EMBL" id="MFC3104865.1"/>
    </source>
</evidence>
<dbReference type="NCBIfam" id="TIGR03016">
    <property type="entry name" value="pepcterm_hypo_1"/>
    <property type="match status" value="1"/>
</dbReference>
<organism evidence="2 3">
    <name type="scientific">Salinisphaera aquimarina</name>
    <dbReference type="NCBI Taxonomy" id="2094031"/>
    <lineage>
        <taxon>Bacteria</taxon>
        <taxon>Pseudomonadati</taxon>
        <taxon>Pseudomonadota</taxon>
        <taxon>Gammaproteobacteria</taxon>
        <taxon>Salinisphaerales</taxon>
        <taxon>Salinisphaeraceae</taxon>
        <taxon>Salinisphaera</taxon>
    </lineage>
</organism>
<feature type="compositionally biased region" description="Polar residues" evidence="1">
    <location>
        <begin position="69"/>
        <end position="81"/>
    </location>
</feature>
<accession>A0ABV7ETZ9</accession>
<reference evidence="3" key="1">
    <citation type="journal article" date="2019" name="Int. J. Syst. Evol. Microbiol.">
        <title>The Global Catalogue of Microorganisms (GCM) 10K type strain sequencing project: providing services to taxonomists for standard genome sequencing and annotation.</title>
        <authorList>
            <consortium name="The Broad Institute Genomics Platform"/>
            <consortium name="The Broad Institute Genome Sequencing Center for Infectious Disease"/>
            <person name="Wu L."/>
            <person name="Ma J."/>
        </authorList>
    </citation>
    <scope>NUCLEOTIDE SEQUENCE [LARGE SCALE GENOMIC DNA]</scope>
    <source>
        <strain evidence="3">KCTC 52640</strain>
    </source>
</reference>
<dbReference type="Proteomes" id="UP001595462">
    <property type="component" value="Unassembled WGS sequence"/>
</dbReference>
<keyword evidence="3" id="KW-1185">Reference proteome</keyword>
<sequence length="610" mass="66455">MERRNCESVSWSNSNRDCGVIVTRLRRAGVGSSSMLMVVALSAMIWPFDRAVGQETDSAAAAAPEGVVPTSTSSDSGQSTVGVDEGGANPLQTESSRTFDFISGFRGDCQSYFSSDLTGGPAAPLPVLSGPRRSAGRYTQLSLTASETYTDNLNRDPSDQAVSDFITEISPRLDACASTGRVHGRLSYSPQFVLYAHNSEFNDIYNTVEGETTVDLWAGHLYLDADTRYGQTVVDPSISFSQSNSLSPRNQTATWSSNISPYAIQSLGPVGTALLRYRYGKVLYNDNDVPDSTINAAYLNITSPPDRGRLSWTADVQTQKVERSGGDARQFFRGFDNVDPDQPLFDDVDNDNSDTSYFDRASLELGYQLSRTLTILAQGGVEDDYKDDGTNDRLSQPFYSGGFRWASGYNTLEAHVGHRFYGQSYSASVSHDGPVADASISYDEQATSAGLNALNGNGFGTGSIPGASLSGPVESRFDRGVFVEKRVTGRVGIDMARTSTGLTVYRRVRNYQSGDASDETYNGASVETRYQVTPRTSLIPAVRWQNRESNGDNTDFGGGYNDYETGVTLARAVSRSSQAAVGYAHAWRNGERRNSDYKENRVTLQFFKNF</sequence>
<evidence type="ECO:0000256" key="1">
    <source>
        <dbReference type="SAM" id="MobiDB-lite"/>
    </source>
</evidence>
<gene>
    <name evidence="2" type="ORF">ACFOSU_13365</name>
</gene>
<proteinExistence type="predicted"/>
<comment type="caution">
    <text evidence="2">The sequence shown here is derived from an EMBL/GenBank/DDBJ whole genome shotgun (WGS) entry which is preliminary data.</text>
</comment>
<name>A0ABV7ETZ9_9GAMM</name>
<dbReference type="InterPro" id="IPR017467">
    <property type="entry name" value="CHP03016_PEP-CTERM"/>
</dbReference>
<protein>
    <submittedName>
        <fullName evidence="2">TIGR03016 family PEP-CTERM system-associated outer membrane protein</fullName>
    </submittedName>
</protein>
<feature type="region of interest" description="Disordered" evidence="1">
    <location>
        <begin position="57"/>
        <end position="93"/>
    </location>
</feature>
<dbReference type="EMBL" id="JBHRSS010000006">
    <property type="protein sequence ID" value="MFC3104865.1"/>
    <property type="molecule type" value="Genomic_DNA"/>
</dbReference>
<evidence type="ECO:0000313" key="3">
    <source>
        <dbReference type="Proteomes" id="UP001595462"/>
    </source>
</evidence>